<keyword evidence="1" id="KW-0472">Membrane</keyword>
<proteinExistence type="predicted"/>
<dbReference type="RefSeq" id="WP_133590022.1">
    <property type="nucleotide sequence ID" value="NZ_SNVV01000005.1"/>
</dbReference>
<reference evidence="2 3" key="1">
    <citation type="submission" date="2019-03" db="EMBL/GenBank/DDBJ databases">
        <title>Genomic Encyclopedia of Type Strains, Phase IV (KMG-IV): sequencing the most valuable type-strain genomes for metagenomic binning, comparative biology and taxonomic classification.</title>
        <authorList>
            <person name="Goeker M."/>
        </authorList>
    </citation>
    <scope>NUCLEOTIDE SEQUENCE [LARGE SCALE GENOMIC DNA]</scope>
    <source>
        <strain evidence="2 3">DSM 12121</strain>
    </source>
</reference>
<dbReference type="Proteomes" id="UP000295129">
    <property type="component" value="Unassembled WGS sequence"/>
</dbReference>
<comment type="caution">
    <text evidence="2">The sequence shown here is derived from an EMBL/GenBank/DDBJ whole genome shotgun (WGS) entry which is preliminary data.</text>
</comment>
<dbReference type="Pfam" id="PF06496">
    <property type="entry name" value="DUF1097"/>
    <property type="match status" value="1"/>
</dbReference>
<keyword evidence="3" id="KW-1185">Reference proteome</keyword>
<evidence type="ECO:0000313" key="2">
    <source>
        <dbReference type="EMBL" id="TDN53426.1"/>
    </source>
</evidence>
<feature type="transmembrane region" description="Helical" evidence="1">
    <location>
        <begin position="143"/>
        <end position="161"/>
    </location>
</feature>
<evidence type="ECO:0000256" key="1">
    <source>
        <dbReference type="SAM" id="Phobius"/>
    </source>
</evidence>
<dbReference type="InterPro" id="IPR009476">
    <property type="entry name" value="DUF1097"/>
</dbReference>
<evidence type="ECO:0000313" key="3">
    <source>
        <dbReference type="Proteomes" id="UP000295129"/>
    </source>
</evidence>
<dbReference type="AlphaFoldDB" id="A0A4R6E677"/>
<sequence>MSRLAALSLSIGLLGGFATWLFLTVGGVLIWAAFVAWGCYFQAGGNAQALRSTLVCNTFGAAVAWLAAIVILAVPLGELLTPPGWAAAVVFATAWLVCMAAGIPALATIPASFYGYASAFAFLLQTPEKMNLAALTSPGLENAFIVTALSMALGALFGYASGRLGGALMARAA</sequence>
<protein>
    <submittedName>
        <fullName evidence="2">Uncharacterized protein DUF1097</fullName>
    </submittedName>
</protein>
<accession>A0A4R6E677</accession>
<keyword evidence="1" id="KW-0812">Transmembrane</keyword>
<dbReference type="EMBL" id="SNVV01000005">
    <property type="protein sequence ID" value="TDN53426.1"/>
    <property type="molecule type" value="Genomic_DNA"/>
</dbReference>
<organism evidence="2 3">
    <name type="scientific">Azoarcus indigens</name>
    <dbReference type="NCBI Taxonomy" id="29545"/>
    <lineage>
        <taxon>Bacteria</taxon>
        <taxon>Pseudomonadati</taxon>
        <taxon>Pseudomonadota</taxon>
        <taxon>Betaproteobacteria</taxon>
        <taxon>Rhodocyclales</taxon>
        <taxon>Zoogloeaceae</taxon>
        <taxon>Azoarcus</taxon>
    </lineage>
</organism>
<dbReference type="OrthoDB" id="530409at2"/>
<gene>
    <name evidence="2" type="ORF">C7389_10599</name>
</gene>
<keyword evidence="1" id="KW-1133">Transmembrane helix</keyword>
<name>A0A4R6E677_9RHOO</name>
<feature type="transmembrane region" description="Helical" evidence="1">
    <location>
        <begin position="80"/>
        <end position="98"/>
    </location>
</feature>
<feature type="transmembrane region" description="Helical" evidence="1">
    <location>
        <begin position="54"/>
        <end position="74"/>
    </location>
</feature>